<accession>A0A7C8FIL5</accession>
<proteinExistence type="inferred from homology"/>
<dbReference type="InterPro" id="IPR011335">
    <property type="entry name" value="Restrct_endonuc-II-like"/>
</dbReference>
<dbReference type="NCBIfam" id="NF009154">
    <property type="entry name" value="PRK12497.3-3"/>
    <property type="match status" value="1"/>
</dbReference>
<dbReference type="PANTHER" id="PTHR34039:SF1">
    <property type="entry name" value="UPF0102 PROTEIN YRAN"/>
    <property type="match status" value="1"/>
</dbReference>
<feature type="compositionally biased region" description="Low complexity" evidence="3">
    <location>
        <begin position="1"/>
        <end position="13"/>
    </location>
</feature>
<feature type="region of interest" description="Disordered" evidence="3">
    <location>
        <begin position="1"/>
        <end position="38"/>
    </location>
</feature>
<dbReference type="EMBL" id="WBKA01000003">
    <property type="protein sequence ID" value="KAB1632312.1"/>
    <property type="molecule type" value="Genomic_DNA"/>
</dbReference>
<keyword evidence="5" id="KW-1185">Reference proteome</keyword>
<dbReference type="InterPro" id="IPR011856">
    <property type="entry name" value="tRNA_endonuc-like_dom_sf"/>
</dbReference>
<dbReference type="Proteomes" id="UP000481339">
    <property type="component" value="Unassembled WGS sequence"/>
</dbReference>
<protein>
    <recommendedName>
        <fullName evidence="2">UPF0102 protein F8O02_04665</fullName>
    </recommendedName>
</protein>
<dbReference type="CDD" id="cd20736">
    <property type="entry name" value="PoNe_Nuclease"/>
    <property type="match status" value="1"/>
</dbReference>
<organism evidence="4 5">
    <name type="scientific">Pseudoclavibacter caeni</name>
    <dbReference type="NCBI Taxonomy" id="908846"/>
    <lineage>
        <taxon>Bacteria</taxon>
        <taxon>Bacillati</taxon>
        <taxon>Actinomycetota</taxon>
        <taxon>Actinomycetes</taxon>
        <taxon>Micrococcales</taxon>
        <taxon>Microbacteriaceae</taxon>
        <taxon>Pseudoclavibacter</taxon>
    </lineage>
</organism>
<comment type="caution">
    <text evidence="4">The sequence shown here is derived from an EMBL/GenBank/DDBJ whole genome shotgun (WGS) entry which is preliminary data.</text>
</comment>
<dbReference type="AlphaFoldDB" id="A0A7C8FIL5"/>
<dbReference type="RefSeq" id="WP_158036090.1">
    <property type="nucleotide sequence ID" value="NZ_BAAAZV010000017.1"/>
</dbReference>
<evidence type="ECO:0000256" key="1">
    <source>
        <dbReference type="ARBA" id="ARBA00006738"/>
    </source>
</evidence>
<dbReference type="PANTHER" id="PTHR34039">
    <property type="entry name" value="UPF0102 PROTEIN YRAN"/>
    <property type="match status" value="1"/>
</dbReference>
<dbReference type="Pfam" id="PF02021">
    <property type="entry name" value="UPF0102"/>
    <property type="match status" value="1"/>
</dbReference>
<comment type="similarity">
    <text evidence="1 2">Belongs to the UPF0102 family.</text>
</comment>
<evidence type="ECO:0000256" key="3">
    <source>
        <dbReference type="SAM" id="MobiDB-lite"/>
    </source>
</evidence>
<dbReference type="HAMAP" id="MF_00048">
    <property type="entry name" value="UPF0102"/>
    <property type="match status" value="1"/>
</dbReference>
<dbReference type="SUPFAM" id="SSF52980">
    <property type="entry name" value="Restriction endonuclease-like"/>
    <property type="match status" value="1"/>
</dbReference>
<evidence type="ECO:0000256" key="2">
    <source>
        <dbReference type="HAMAP-Rule" id="MF_00048"/>
    </source>
</evidence>
<dbReference type="InterPro" id="IPR003509">
    <property type="entry name" value="UPF0102_YraN-like"/>
</dbReference>
<dbReference type="OrthoDB" id="9794876at2"/>
<dbReference type="GO" id="GO:0003676">
    <property type="term" value="F:nucleic acid binding"/>
    <property type="evidence" value="ECO:0007669"/>
    <property type="project" value="InterPro"/>
</dbReference>
<evidence type="ECO:0000313" key="5">
    <source>
        <dbReference type="Proteomes" id="UP000481339"/>
    </source>
</evidence>
<name>A0A7C8FIL5_9MICO</name>
<gene>
    <name evidence="4" type="ORF">F8O02_04665</name>
</gene>
<dbReference type="Gene3D" id="3.40.1350.10">
    <property type="match status" value="1"/>
</dbReference>
<evidence type="ECO:0000313" key="4">
    <source>
        <dbReference type="EMBL" id="KAB1632312.1"/>
    </source>
</evidence>
<reference evidence="4 5" key="1">
    <citation type="submission" date="2019-09" db="EMBL/GenBank/DDBJ databases">
        <title>Phylogeny of genus Pseudoclavibacter and closely related genus.</title>
        <authorList>
            <person name="Li Y."/>
        </authorList>
    </citation>
    <scope>NUCLEOTIDE SEQUENCE [LARGE SCALE GENOMIC DNA]</scope>
    <source>
        <strain evidence="4 5">JCM 16921</strain>
    </source>
</reference>
<sequence>MTTTDTTTSQPPAAASPPPDPTTSRAGGPRVALGPRGEEHAAHWLRDIGYEILDRNWRSGREGEIDIIARDGDCLVFVEVKTRAGTRHGTPFEAIDDRKRRRLRRLIGRWLQQRETAWPGPVRLDAIGVRLLTDGLVIEHRRGV</sequence>